<evidence type="ECO:0000313" key="2">
    <source>
        <dbReference type="EMBL" id="UYQ93854.1"/>
    </source>
</evidence>
<dbReference type="Gene3D" id="2.40.160.60">
    <property type="entry name" value="Outer membrane protein transport protein (OMPP1/FadL/TodX)"/>
    <property type="match status" value="1"/>
</dbReference>
<feature type="signal peptide" evidence="1">
    <location>
        <begin position="1"/>
        <end position="21"/>
    </location>
</feature>
<evidence type="ECO:0000256" key="1">
    <source>
        <dbReference type="SAM" id="SignalP"/>
    </source>
</evidence>
<organism evidence="2 3">
    <name type="scientific">Chitinophaga horti</name>
    <dbReference type="NCBI Taxonomy" id="2920382"/>
    <lineage>
        <taxon>Bacteria</taxon>
        <taxon>Pseudomonadati</taxon>
        <taxon>Bacteroidota</taxon>
        <taxon>Chitinophagia</taxon>
        <taxon>Chitinophagales</taxon>
        <taxon>Chitinophagaceae</taxon>
        <taxon>Chitinophaga</taxon>
    </lineage>
</organism>
<dbReference type="RefSeq" id="WP_264281847.1">
    <property type="nucleotide sequence ID" value="NZ_CP107006.1"/>
</dbReference>
<reference evidence="2" key="1">
    <citation type="submission" date="2022-10" db="EMBL/GenBank/DDBJ databases">
        <title>Chitinophaga sp. nov., isolated from soil.</title>
        <authorList>
            <person name="Jeon C.O."/>
        </authorList>
    </citation>
    <scope>NUCLEOTIDE SEQUENCE</scope>
    <source>
        <strain evidence="2">R8</strain>
    </source>
</reference>
<proteinExistence type="predicted"/>
<name>A0ABY6J6E1_9BACT</name>
<sequence length="411" mass="45509">MQNKLYLTIYFLLLASLHASAQKGINSLYSAYGIGDLEERDYSRNFGVGSAGIGRRTGNFLNEQNPASYSALPNQRFFFEVSGAAKMVQYSTTSYTQNAGDINFKKIAMGFKAGRIWGMSFGVTPFSSIDYKVLNTKYITGTPTGVRSAIEGSGGLTRTYFSNAVQLGKHFSVGLSGAFLFGNVTTTDSTGGTGQRADVFTENVRGLHNFNLTSGLQYMGRVGNMQLGAGLTYRLQTKLKSDQTFTIKDNSDNTFFEDDVNTKHYIIPAQYGAGLSLTNGRFTALADYRMSDWTGKNTNLDDYVYTKSHRVAGGLEYSFYKYYLSNRVEGVSIQLGANYQTSYIKVKGQDIRDFGITAGVSLPAGNTLRYYVGLEVGQRGTQNKGLIQENFANIVFSLSMRDLWFFKRVEY</sequence>
<gene>
    <name evidence="2" type="ORF">MKQ68_01935</name>
</gene>
<keyword evidence="1" id="KW-0732">Signal</keyword>
<dbReference type="EMBL" id="CP107006">
    <property type="protein sequence ID" value="UYQ93854.1"/>
    <property type="molecule type" value="Genomic_DNA"/>
</dbReference>
<feature type="chain" id="PRO_5046604672" description="Long-chain fatty acid transport protein" evidence="1">
    <location>
        <begin position="22"/>
        <end position="411"/>
    </location>
</feature>
<evidence type="ECO:0008006" key="4">
    <source>
        <dbReference type="Google" id="ProtNLM"/>
    </source>
</evidence>
<dbReference type="Proteomes" id="UP001162741">
    <property type="component" value="Chromosome"/>
</dbReference>
<dbReference type="SUPFAM" id="SSF56935">
    <property type="entry name" value="Porins"/>
    <property type="match status" value="1"/>
</dbReference>
<accession>A0ABY6J6E1</accession>
<keyword evidence="3" id="KW-1185">Reference proteome</keyword>
<protein>
    <recommendedName>
        <fullName evidence="4">Long-chain fatty acid transport protein</fullName>
    </recommendedName>
</protein>
<evidence type="ECO:0000313" key="3">
    <source>
        <dbReference type="Proteomes" id="UP001162741"/>
    </source>
</evidence>